<keyword evidence="3" id="KW-0804">Transcription</keyword>
<dbReference type="GO" id="GO:0045892">
    <property type="term" value="P:negative regulation of DNA-templated transcription"/>
    <property type="evidence" value="ECO:0007669"/>
    <property type="project" value="TreeGrafter"/>
</dbReference>
<name>A0A3S9QNW4_9ACTO</name>
<dbReference type="AlphaFoldDB" id="A0A3S9QNW4"/>
<dbReference type="InterPro" id="IPR050679">
    <property type="entry name" value="Bact_HTH_transcr_reg"/>
</dbReference>
<feature type="domain" description="HTH gntR-type" evidence="4">
    <location>
        <begin position="5"/>
        <end position="73"/>
    </location>
</feature>
<dbReference type="Gene3D" id="3.40.1410.10">
    <property type="entry name" value="Chorismate lyase-like"/>
    <property type="match status" value="1"/>
</dbReference>
<dbReference type="GO" id="GO:0003677">
    <property type="term" value="F:DNA binding"/>
    <property type="evidence" value="ECO:0007669"/>
    <property type="project" value="UniProtKB-KW"/>
</dbReference>
<dbReference type="Pfam" id="PF07702">
    <property type="entry name" value="UTRA"/>
    <property type="match status" value="1"/>
</dbReference>
<dbReference type="InterPro" id="IPR036388">
    <property type="entry name" value="WH-like_DNA-bd_sf"/>
</dbReference>
<dbReference type="InterPro" id="IPR036390">
    <property type="entry name" value="WH_DNA-bd_sf"/>
</dbReference>
<evidence type="ECO:0000256" key="3">
    <source>
        <dbReference type="ARBA" id="ARBA00023163"/>
    </source>
</evidence>
<dbReference type="EMBL" id="CP033905">
    <property type="protein sequence ID" value="AZR07649.1"/>
    <property type="molecule type" value="Genomic_DNA"/>
</dbReference>
<dbReference type="SUPFAM" id="SSF46785">
    <property type="entry name" value="Winged helix' DNA-binding domain"/>
    <property type="match status" value="1"/>
</dbReference>
<proteinExistence type="predicted"/>
<dbReference type="GO" id="GO:0003700">
    <property type="term" value="F:DNA-binding transcription factor activity"/>
    <property type="evidence" value="ECO:0007669"/>
    <property type="project" value="InterPro"/>
</dbReference>
<dbReference type="PANTHER" id="PTHR44846:SF17">
    <property type="entry name" value="GNTR-FAMILY TRANSCRIPTIONAL REGULATOR"/>
    <property type="match status" value="1"/>
</dbReference>
<dbReference type="InterPro" id="IPR000524">
    <property type="entry name" value="Tscrpt_reg_HTH_GntR"/>
</dbReference>
<dbReference type="SMART" id="SM00866">
    <property type="entry name" value="UTRA"/>
    <property type="match status" value="1"/>
</dbReference>
<dbReference type="Gene3D" id="1.10.10.10">
    <property type="entry name" value="Winged helix-like DNA-binding domain superfamily/Winged helix DNA-binding domain"/>
    <property type="match status" value="1"/>
</dbReference>
<dbReference type="PRINTS" id="PR00035">
    <property type="entry name" value="HTHGNTR"/>
</dbReference>
<keyword evidence="2" id="KW-0238">DNA-binding</keyword>
<dbReference type="PANTHER" id="PTHR44846">
    <property type="entry name" value="MANNOSYL-D-GLYCERATE TRANSPORT/METABOLISM SYSTEM REPRESSOR MNGR-RELATED"/>
    <property type="match status" value="1"/>
</dbReference>
<dbReference type="InterPro" id="IPR011663">
    <property type="entry name" value="UTRA"/>
</dbReference>
<reference evidence="5 6" key="1">
    <citation type="submission" date="2018-11" db="EMBL/GenBank/DDBJ databases">
        <title>Multidrug-resistant genes are associated with an 42-kb island TGI1 carrying a complex class 1 integron in a Trueperella pyogenes.</title>
        <authorList>
            <person name="Dong W."/>
        </authorList>
    </citation>
    <scope>NUCLEOTIDE SEQUENCE [LARGE SCALE GENOMIC DNA]</scope>
    <source>
        <strain evidence="5 6">TP4</strain>
    </source>
</reference>
<dbReference type="RefSeq" id="WP_126920432.1">
    <property type="nucleotide sequence ID" value="NZ_CP033905.1"/>
</dbReference>
<evidence type="ECO:0000256" key="1">
    <source>
        <dbReference type="ARBA" id="ARBA00023015"/>
    </source>
</evidence>
<evidence type="ECO:0000256" key="2">
    <source>
        <dbReference type="ARBA" id="ARBA00023125"/>
    </source>
</evidence>
<dbReference type="SMART" id="SM00345">
    <property type="entry name" value="HTH_GNTR"/>
    <property type="match status" value="1"/>
</dbReference>
<dbReference type="Pfam" id="PF00392">
    <property type="entry name" value="GntR"/>
    <property type="match status" value="1"/>
</dbReference>
<dbReference type="CDD" id="cd07377">
    <property type="entry name" value="WHTH_GntR"/>
    <property type="match status" value="1"/>
</dbReference>
<evidence type="ECO:0000259" key="4">
    <source>
        <dbReference type="PROSITE" id="PS50949"/>
    </source>
</evidence>
<gene>
    <name evidence="5" type="ORF">EBQ10_10355</name>
</gene>
<dbReference type="InterPro" id="IPR028978">
    <property type="entry name" value="Chorismate_lyase_/UTRA_dom_sf"/>
</dbReference>
<evidence type="ECO:0000313" key="6">
    <source>
        <dbReference type="Proteomes" id="UP000275951"/>
    </source>
</evidence>
<evidence type="ECO:0000313" key="5">
    <source>
        <dbReference type="EMBL" id="AZR07649.1"/>
    </source>
</evidence>
<accession>A0A3S9QNW4</accession>
<sequence>MSQPKLKHEIVSSHIETLIRAGELSPGDALPSEQELAEELDVSRGTVRKALSDLQLRNLVRTDRGRGSFVTFHNRRLDDRKGWAEALSSTGSEIVTSTVSIRRLKEAAVEDPSAQEFVEIVRIRTLPSGTVISLETSLVPAVGPVAKVPDNGLIDGSLTATLECAGLCAEHGEQWVDVVALDPQAAHTLRRPAGCSFMRITRTTKDAEGNLVEHVTSLLDPDHFRFRHVF</sequence>
<organism evidence="5 6">
    <name type="scientific">Trueperella pyogenes</name>
    <dbReference type="NCBI Taxonomy" id="1661"/>
    <lineage>
        <taxon>Bacteria</taxon>
        <taxon>Bacillati</taxon>
        <taxon>Actinomycetota</taxon>
        <taxon>Actinomycetes</taxon>
        <taxon>Actinomycetales</taxon>
        <taxon>Actinomycetaceae</taxon>
        <taxon>Trueperella</taxon>
    </lineage>
</organism>
<keyword evidence="1" id="KW-0805">Transcription regulation</keyword>
<dbReference type="SUPFAM" id="SSF64288">
    <property type="entry name" value="Chorismate lyase-like"/>
    <property type="match status" value="1"/>
</dbReference>
<dbReference type="Proteomes" id="UP000275951">
    <property type="component" value="Chromosome"/>
</dbReference>
<protein>
    <submittedName>
        <fullName evidence="5">GntR family transcriptional regulator</fullName>
    </submittedName>
</protein>
<dbReference type="PROSITE" id="PS50949">
    <property type="entry name" value="HTH_GNTR"/>
    <property type="match status" value="1"/>
</dbReference>